<dbReference type="SUPFAM" id="SSF49464">
    <property type="entry name" value="Carboxypeptidase regulatory domain-like"/>
    <property type="match status" value="1"/>
</dbReference>
<reference evidence="10 11" key="1">
    <citation type="submission" date="2019-11" db="EMBL/GenBank/DDBJ databases">
        <authorList>
            <person name="Im W.T."/>
        </authorList>
    </citation>
    <scope>NUCLEOTIDE SEQUENCE [LARGE SCALE GENOMIC DNA]</scope>
    <source>
        <strain evidence="10 11">SB-02</strain>
    </source>
</reference>
<dbReference type="EMBL" id="CP046566">
    <property type="protein sequence ID" value="QGW27968.1"/>
    <property type="molecule type" value="Genomic_DNA"/>
</dbReference>
<keyword evidence="8" id="KW-0732">Signal</keyword>
<evidence type="ECO:0000256" key="3">
    <source>
        <dbReference type="ARBA" id="ARBA00022452"/>
    </source>
</evidence>
<evidence type="ECO:0000313" key="10">
    <source>
        <dbReference type="EMBL" id="QGW27968.1"/>
    </source>
</evidence>
<dbReference type="Pfam" id="PF07715">
    <property type="entry name" value="Plug"/>
    <property type="match status" value="1"/>
</dbReference>
<dbReference type="Gene3D" id="2.40.170.20">
    <property type="entry name" value="TonB-dependent receptor, beta-barrel domain"/>
    <property type="match status" value="1"/>
</dbReference>
<dbReference type="SUPFAM" id="SSF56935">
    <property type="entry name" value="Porins"/>
    <property type="match status" value="1"/>
</dbReference>
<dbReference type="KEGG" id="fls:GLV81_07550"/>
<keyword evidence="4 7" id="KW-0812">Transmembrane</keyword>
<protein>
    <submittedName>
        <fullName evidence="10">SusC/RagA family TonB-linked outer membrane protein</fullName>
    </submittedName>
</protein>
<dbReference type="InterPro" id="IPR036942">
    <property type="entry name" value="Beta-barrel_TonB_sf"/>
</dbReference>
<dbReference type="Gene3D" id="2.60.40.1120">
    <property type="entry name" value="Carboxypeptidase-like, regulatory domain"/>
    <property type="match status" value="1"/>
</dbReference>
<feature type="domain" description="TonB-dependent receptor plug" evidence="9">
    <location>
        <begin position="130"/>
        <end position="236"/>
    </location>
</feature>
<keyword evidence="5 7" id="KW-0472">Membrane</keyword>
<comment type="subcellular location">
    <subcellularLocation>
        <location evidence="1 7">Cell outer membrane</location>
        <topology evidence="1 7">Multi-pass membrane protein</topology>
    </subcellularLocation>
</comment>
<keyword evidence="3 7" id="KW-1134">Transmembrane beta strand</keyword>
<evidence type="ECO:0000259" key="9">
    <source>
        <dbReference type="Pfam" id="PF07715"/>
    </source>
</evidence>
<dbReference type="GO" id="GO:0009279">
    <property type="term" value="C:cell outer membrane"/>
    <property type="evidence" value="ECO:0007669"/>
    <property type="project" value="UniProtKB-SubCell"/>
</dbReference>
<organism evidence="10 11">
    <name type="scientific">Phnomibacter ginsenosidimutans</name>
    <dbReference type="NCBI Taxonomy" id="2676868"/>
    <lineage>
        <taxon>Bacteria</taxon>
        <taxon>Pseudomonadati</taxon>
        <taxon>Bacteroidota</taxon>
        <taxon>Chitinophagia</taxon>
        <taxon>Chitinophagales</taxon>
        <taxon>Chitinophagaceae</taxon>
        <taxon>Phnomibacter</taxon>
    </lineage>
</organism>
<keyword evidence="6 7" id="KW-0998">Cell outer membrane</keyword>
<dbReference type="AlphaFoldDB" id="A0A6I6GK31"/>
<gene>
    <name evidence="10" type="ORF">GLV81_07550</name>
</gene>
<dbReference type="PROSITE" id="PS52016">
    <property type="entry name" value="TONB_DEPENDENT_REC_3"/>
    <property type="match status" value="1"/>
</dbReference>
<comment type="similarity">
    <text evidence="7">Belongs to the TonB-dependent receptor family.</text>
</comment>
<proteinExistence type="inferred from homology"/>
<evidence type="ECO:0000256" key="1">
    <source>
        <dbReference type="ARBA" id="ARBA00004571"/>
    </source>
</evidence>
<dbReference type="InterPro" id="IPR037066">
    <property type="entry name" value="Plug_dom_sf"/>
</dbReference>
<name>A0A6I6GK31_9BACT</name>
<keyword evidence="2 7" id="KW-0813">Transport</keyword>
<dbReference type="NCBIfam" id="TIGR04057">
    <property type="entry name" value="SusC_RagA_signa"/>
    <property type="match status" value="1"/>
</dbReference>
<evidence type="ECO:0000313" key="11">
    <source>
        <dbReference type="Proteomes" id="UP000426027"/>
    </source>
</evidence>
<evidence type="ECO:0000256" key="7">
    <source>
        <dbReference type="PROSITE-ProRule" id="PRU01360"/>
    </source>
</evidence>
<dbReference type="Pfam" id="PF13715">
    <property type="entry name" value="CarbopepD_reg_2"/>
    <property type="match status" value="1"/>
</dbReference>
<dbReference type="FunFam" id="2.170.130.10:FF:000003">
    <property type="entry name" value="SusC/RagA family TonB-linked outer membrane protein"/>
    <property type="match status" value="1"/>
</dbReference>
<feature type="signal peptide" evidence="8">
    <location>
        <begin position="1"/>
        <end position="32"/>
    </location>
</feature>
<dbReference type="Gene3D" id="2.170.130.10">
    <property type="entry name" value="TonB-dependent receptor, plug domain"/>
    <property type="match status" value="1"/>
</dbReference>
<evidence type="ECO:0000256" key="2">
    <source>
        <dbReference type="ARBA" id="ARBA00022448"/>
    </source>
</evidence>
<dbReference type="InterPro" id="IPR023997">
    <property type="entry name" value="TonB-dep_OMP_SusC/RagA_CS"/>
</dbReference>
<sequence length="1090" mass="120065">MKKNPSARWGILVCMLVGNATPLLFAPSPAMAQEVNQQSISGKVTDDTGKPLQGVTISVKGASKGTQTDAQGSFTLSGLTGKETLVFSFIGYTAQEIAIAGKTTLAINMAPDASALNDVVVVGYGSRKRTEVTGATSSITGEKLRSVPSTNITQALQGQIPGVLATANTFRPGAGSTIRIRGNRSLSASNEPLYVVDGFPVSYTIDDMNPADIETIDVLKDASATAIYGVRGANGVIQITTRKGKAGKTSVNYQGSRSVESIIRPLPIFNGAEIADSWRQAFFADRSYTRTRGVATASNPLFYYPTALNDIALFRDRFGSVEQWNSIKDAYTWRVYDPTNGVYIAQRRATTADERALMTNLGITSQIDSIDMYDPSKVKSYDWQNNVGLRHGTTDNHSVSVTGGTEKFKSSLNLGYFKQKGIEYAQDFTRYTAGTSVDFKPTKFLNFGTSMSYIYSITNNSTSSYGNASGMIPLVEPYDSNGNWIMFPNRDQQIINAINDRNTVFDQTTANRVFGNIYAELTLLKGLKFKTMFGLDKRNSIRGQFNGAQSSVRLGSAANATQTTNEASSWVYDNILTYNTRIKDDHSINVTLLQELQSLNRSSSLSMSANNLIFEEQKWYSLQRNTDATVTGSGTYSASQYLSYMGRVEYGYKGKYLVTLSNRYDNSSVLAEGNKGAWFPSASFAWQLNRENFFLNQDIFSSGRFRIGYGRVGNASIDPYQTAGPLGFTNYNWGNGTAAIGSAPTTFATPNLTWEKTATTNIGLEFGLLKGRITGVIDLYKSTTTDQLQNRTIPAANGVSNVYFNLGEVSNKGIEIAITTQNIAKRNFRWSTDWMFTANKEKIEDIDGSGNSNFANLWLLGQPLQVYWGFQADGIFQYTDTAAKGSLPSIYWAKNGRNNTNYQPGRIKIIDANGDSSFSPADRVILGSHNPKFIGSIGNTFTYKNWELNFMVYFRIGGLYRVPRPGLVGRYQSNKVNYWTPTNPSNEYQQPTQTSDIPLNWEALTYRDATHARVKNITLTYRIPKHVASKMFMSNAAVYFSAVNPILIHSASKYDPETVPYREFPGTTTNQVGPTSHSYKSFLVGVKVDL</sequence>
<keyword evidence="11" id="KW-1185">Reference proteome</keyword>
<evidence type="ECO:0000256" key="8">
    <source>
        <dbReference type="SAM" id="SignalP"/>
    </source>
</evidence>
<evidence type="ECO:0000256" key="4">
    <source>
        <dbReference type="ARBA" id="ARBA00022692"/>
    </source>
</evidence>
<feature type="chain" id="PRO_5026262122" evidence="8">
    <location>
        <begin position="33"/>
        <end position="1090"/>
    </location>
</feature>
<dbReference type="InterPro" id="IPR039426">
    <property type="entry name" value="TonB-dep_rcpt-like"/>
</dbReference>
<dbReference type="InterPro" id="IPR008969">
    <property type="entry name" value="CarboxyPept-like_regulatory"/>
</dbReference>
<accession>A0A6I6GK31</accession>
<dbReference type="InterPro" id="IPR023996">
    <property type="entry name" value="TonB-dep_OMP_SusC/RagA"/>
</dbReference>
<dbReference type="InterPro" id="IPR012910">
    <property type="entry name" value="Plug_dom"/>
</dbReference>
<dbReference type="NCBIfam" id="TIGR04056">
    <property type="entry name" value="OMP_RagA_SusC"/>
    <property type="match status" value="1"/>
</dbReference>
<dbReference type="Proteomes" id="UP000426027">
    <property type="component" value="Chromosome"/>
</dbReference>
<evidence type="ECO:0000256" key="5">
    <source>
        <dbReference type="ARBA" id="ARBA00023136"/>
    </source>
</evidence>
<evidence type="ECO:0000256" key="6">
    <source>
        <dbReference type="ARBA" id="ARBA00023237"/>
    </source>
</evidence>